<reference evidence="5 6" key="1">
    <citation type="journal article" date="2015" name="Genome Announc.">
        <title>Expanding the biotechnology potential of lactobacilli through comparative genomics of 213 strains and associated genera.</title>
        <authorList>
            <person name="Sun Z."/>
            <person name="Harris H.M."/>
            <person name="McCann A."/>
            <person name="Guo C."/>
            <person name="Argimon S."/>
            <person name="Zhang W."/>
            <person name="Yang X."/>
            <person name="Jeffery I.B."/>
            <person name="Cooney J.C."/>
            <person name="Kagawa T.F."/>
            <person name="Liu W."/>
            <person name="Song Y."/>
            <person name="Salvetti E."/>
            <person name="Wrobel A."/>
            <person name="Rasinkangas P."/>
            <person name="Parkhill J."/>
            <person name="Rea M.C."/>
            <person name="O'Sullivan O."/>
            <person name="Ritari J."/>
            <person name="Douillard F.P."/>
            <person name="Paul Ross R."/>
            <person name="Yang R."/>
            <person name="Briner A.E."/>
            <person name="Felis G.E."/>
            <person name="de Vos W.M."/>
            <person name="Barrangou R."/>
            <person name="Klaenhammer T.R."/>
            <person name="Caufield P.W."/>
            <person name="Cui Y."/>
            <person name="Zhang H."/>
            <person name="O'Toole P.W."/>
        </authorList>
    </citation>
    <scope>NUCLEOTIDE SEQUENCE [LARGE SCALE GENOMIC DNA]</scope>
    <source>
        <strain evidence="5 6">DSM 16043</strain>
    </source>
</reference>
<evidence type="ECO:0000259" key="4">
    <source>
        <dbReference type="Pfam" id="PF00171"/>
    </source>
</evidence>
<name>A0A0R1UE13_9LACO</name>
<dbReference type="Pfam" id="PF00171">
    <property type="entry name" value="Aldedh"/>
    <property type="match status" value="1"/>
</dbReference>
<dbReference type="PANTHER" id="PTHR43217">
    <property type="entry name" value="SUCCINATE SEMIALDEHYDE DEHYDROGENASE [NAD(P)+] SAD"/>
    <property type="match status" value="1"/>
</dbReference>
<dbReference type="PANTHER" id="PTHR43217:SF2">
    <property type="entry name" value="SUCCINATE-SEMIALDEHYDE DEHYDROGENASE [NADP(+)]"/>
    <property type="match status" value="1"/>
</dbReference>
<dbReference type="EMBL" id="AZFM01000023">
    <property type="protein sequence ID" value="KRL89450.1"/>
    <property type="molecule type" value="Genomic_DNA"/>
</dbReference>
<gene>
    <name evidence="5" type="ORF">FC46_GL000809</name>
</gene>
<dbReference type="FunFam" id="3.40.605.10:FF:000012">
    <property type="entry name" value="NAD-dependent succinate-semialdehyde dehydrogenase"/>
    <property type="match status" value="1"/>
</dbReference>
<keyword evidence="3" id="KW-0560">Oxidoreductase</keyword>
<dbReference type="AlphaFoldDB" id="A0A0R1UE13"/>
<dbReference type="InterPro" id="IPR015590">
    <property type="entry name" value="Aldehyde_DH_dom"/>
</dbReference>
<dbReference type="OrthoDB" id="9762913at2"/>
<dbReference type="InterPro" id="IPR016162">
    <property type="entry name" value="Ald_DH_N"/>
</dbReference>
<dbReference type="STRING" id="1423763.FC46_GL000809"/>
<keyword evidence="6" id="KW-1185">Reference proteome</keyword>
<dbReference type="Proteomes" id="UP000051036">
    <property type="component" value="Unassembled WGS sequence"/>
</dbReference>
<proteinExistence type="inferred from homology"/>
<dbReference type="InterPro" id="IPR016163">
    <property type="entry name" value="Ald_DH_C"/>
</dbReference>
<evidence type="ECO:0000256" key="3">
    <source>
        <dbReference type="ARBA" id="ARBA00023002"/>
    </source>
</evidence>
<evidence type="ECO:0000256" key="2">
    <source>
        <dbReference type="ARBA" id="ARBA00022857"/>
    </source>
</evidence>
<comment type="similarity">
    <text evidence="1">Belongs to the aldehyde dehydrogenase family.</text>
</comment>
<dbReference type="InterPro" id="IPR016161">
    <property type="entry name" value="Ald_DH/histidinol_DH"/>
</dbReference>
<accession>A0A0R1UE13</accession>
<protein>
    <submittedName>
        <fullName evidence="5">Succinate-semialdehyde dehydrogenase (NADP+)</fullName>
    </submittedName>
</protein>
<dbReference type="SUPFAM" id="SSF53720">
    <property type="entry name" value="ALDH-like"/>
    <property type="match status" value="1"/>
</dbReference>
<keyword evidence="2" id="KW-0521">NADP</keyword>
<dbReference type="Gene3D" id="3.40.605.10">
    <property type="entry name" value="Aldehyde Dehydrogenase, Chain A, domain 1"/>
    <property type="match status" value="1"/>
</dbReference>
<dbReference type="PATRIC" id="fig|1423763.3.peg.819"/>
<dbReference type="GO" id="GO:0004777">
    <property type="term" value="F:succinate-semialdehyde dehydrogenase (NAD+) activity"/>
    <property type="evidence" value="ECO:0007669"/>
    <property type="project" value="TreeGrafter"/>
</dbReference>
<sequence length="342" mass="37382">MAYISRNPYNNEVMASFDTLTDEELENKIVKAQEAFKSWKNTSFEERAKILHRAADLVRERTQELAELNTKETGKILSVALMENNMCADIFDYNADHGAEFLKPHFLETGDEMAGNAVGIYQPLGIVYEIEPWNVPFFQMTRPTAARLMAGNVVVLKLSSNCPQSALAFEQLMKDAGVPDGVYQNLFVNYEQSDRLLADERLAGVTITGSTNVGREVAAKASHALKKNVMELGGSDAMVIMPDADMQTTVQGAIMGRLTNSGQVCLSDKRMFVHESLYDAFLENVKAAANSLVAGDPLDPDTTYGPLSSKKAADKVRSQIEKAVNNGATATVVGPEVPEDST</sequence>
<dbReference type="InterPro" id="IPR047110">
    <property type="entry name" value="GABD/Sad-like"/>
</dbReference>
<feature type="domain" description="Aldehyde dehydrogenase" evidence="4">
    <location>
        <begin position="5"/>
        <end position="334"/>
    </location>
</feature>
<dbReference type="Gene3D" id="3.40.309.10">
    <property type="entry name" value="Aldehyde Dehydrogenase, Chain A, domain 2"/>
    <property type="match status" value="1"/>
</dbReference>
<comment type="caution">
    <text evidence="5">The sequence shown here is derived from an EMBL/GenBank/DDBJ whole genome shotgun (WGS) entry which is preliminary data.</text>
</comment>
<evidence type="ECO:0000256" key="1">
    <source>
        <dbReference type="ARBA" id="ARBA00009986"/>
    </source>
</evidence>
<evidence type="ECO:0000313" key="6">
    <source>
        <dbReference type="Proteomes" id="UP000051036"/>
    </source>
</evidence>
<evidence type="ECO:0000313" key="5">
    <source>
        <dbReference type="EMBL" id="KRL89450.1"/>
    </source>
</evidence>
<organism evidence="5 6">
    <name type="scientific">Lactobacillus kalixensis DSM 16043</name>
    <dbReference type="NCBI Taxonomy" id="1423763"/>
    <lineage>
        <taxon>Bacteria</taxon>
        <taxon>Bacillati</taxon>
        <taxon>Bacillota</taxon>
        <taxon>Bacilli</taxon>
        <taxon>Lactobacillales</taxon>
        <taxon>Lactobacillaceae</taxon>
        <taxon>Lactobacillus</taxon>
    </lineage>
</organism>